<comment type="caution">
    <text evidence="1">The sequence shown here is derived from an EMBL/GenBank/DDBJ whole genome shotgun (WGS) entry which is preliminary data.</text>
</comment>
<name>A0A9N9PFD9_9GLOM</name>
<proteinExistence type="predicted"/>
<evidence type="ECO:0000313" key="1">
    <source>
        <dbReference type="EMBL" id="CAG8814971.1"/>
    </source>
</evidence>
<accession>A0A9N9PFD9</accession>
<feature type="non-terminal residue" evidence="1">
    <location>
        <position position="1"/>
    </location>
</feature>
<reference evidence="1" key="1">
    <citation type="submission" date="2021-06" db="EMBL/GenBank/DDBJ databases">
        <authorList>
            <person name="Kallberg Y."/>
            <person name="Tangrot J."/>
            <person name="Rosling A."/>
        </authorList>
    </citation>
    <scope>NUCLEOTIDE SEQUENCE</scope>
    <source>
        <strain evidence="1">FL966</strain>
    </source>
</reference>
<keyword evidence="2" id="KW-1185">Reference proteome</keyword>
<organism evidence="1 2">
    <name type="scientific">Cetraspora pellucida</name>
    <dbReference type="NCBI Taxonomy" id="1433469"/>
    <lineage>
        <taxon>Eukaryota</taxon>
        <taxon>Fungi</taxon>
        <taxon>Fungi incertae sedis</taxon>
        <taxon>Mucoromycota</taxon>
        <taxon>Glomeromycotina</taxon>
        <taxon>Glomeromycetes</taxon>
        <taxon>Diversisporales</taxon>
        <taxon>Gigasporaceae</taxon>
        <taxon>Cetraspora</taxon>
    </lineage>
</organism>
<protein>
    <submittedName>
        <fullName evidence="1">9037_t:CDS:1</fullName>
    </submittedName>
</protein>
<evidence type="ECO:0000313" key="2">
    <source>
        <dbReference type="Proteomes" id="UP000789759"/>
    </source>
</evidence>
<sequence>NRTLTSLIQLTSSGGRLDESQRTAKIGIEKLKEQIYYKGPSEKFPETQH</sequence>
<gene>
    <name evidence="1" type="ORF">CPELLU_LOCUS19084</name>
</gene>
<dbReference type="AlphaFoldDB" id="A0A9N9PFD9"/>
<dbReference type="Proteomes" id="UP000789759">
    <property type="component" value="Unassembled WGS sequence"/>
</dbReference>
<dbReference type="EMBL" id="CAJVQA010042576">
    <property type="protein sequence ID" value="CAG8814971.1"/>
    <property type="molecule type" value="Genomic_DNA"/>
</dbReference>
<dbReference type="OrthoDB" id="2418530at2759"/>